<proteinExistence type="inferred from homology"/>
<dbReference type="AlphaFoldDB" id="A0A2A2APZ8"/>
<evidence type="ECO:0000256" key="4">
    <source>
        <dbReference type="ARBA" id="ARBA00022801"/>
    </source>
</evidence>
<dbReference type="FunFam" id="3.90.850.10:FF:000002">
    <property type="entry name" value="2-hydroxyhepta-2,4-diene-1,7-dioate isomerase"/>
    <property type="match status" value="1"/>
</dbReference>
<comment type="cofactor">
    <cofactor evidence="1">
        <name>Mg(2+)</name>
        <dbReference type="ChEBI" id="CHEBI:18420"/>
    </cofactor>
</comment>
<evidence type="ECO:0000313" key="7">
    <source>
        <dbReference type="Proteomes" id="UP000218644"/>
    </source>
</evidence>
<evidence type="ECO:0000313" key="6">
    <source>
        <dbReference type="EMBL" id="PAT39774.1"/>
    </source>
</evidence>
<comment type="caution">
    <text evidence="6">The sequence shown here is derived from an EMBL/GenBank/DDBJ whole genome shotgun (WGS) entry which is preliminary data.</text>
</comment>
<dbReference type="GO" id="GO:0019752">
    <property type="term" value="P:carboxylic acid metabolic process"/>
    <property type="evidence" value="ECO:0007669"/>
    <property type="project" value="UniProtKB-ARBA"/>
</dbReference>
<organism evidence="6 7">
    <name type="scientific">Vandammella animalimorsus</name>
    <dbReference type="NCBI Taxonomy" id="2029117"/>
    <lineage>
        <taxon>Bacteria</taxon>
        <taxon>Pseudomonadati</taxon>
        <taxon>Pseudomonadota</taxon>
        <taxon>Betaproteobacteria</taxon>
        <taxon>Burkholderiales</taxon>
        <taxon>Comamonadaceae</taxon>
        <taxon>Vandammella</taxon>
    </lineage>
</organism>
<dbReference type="GO" id="GO:0046872">
    <property type="term" value="F:metal ion binding"/>
    <property type="evidence" value="ECO:0007669"/>
    <property type="project" value="UniProtKB-KW"/>
</dbReference>
<evidence type="ECO:0000256" key="1">
    <source>
        <dbReference type="ARBA" id="ARBA00001946"/>
    </source>
</evidence>
<dbReference type="PANTHER" id="PTHR11820:SF7">
    <property type="entry name" value="ACYLPYRUVASE FAHD1, MITOCHONDRIAL"/>
    <property type="match status" value="1"/>
</dbReference>
<evidence type="ECO:0000256" key="2">
    <source>
        <dbReference type="ARBA" id="ARBA00010211"/>
    </source>
</evidence>
<name>A0A2A2APZ8_9BURK</name>
<dbReference type="Gene3D" id="3.90.850.10">
    <property type="entry name" value="Fumarylacetoacetase-like, C-terminal domain"/>
    <property type="match status" value="1"/>
</dbReference>
<keyword evidence="4" id="KW-0378">Hydrolase</keyword>
<dbReference type="SUPFAM" id="SSF56529">
    <property type="entry name" value="FAH"/>
    <property type="match status" value="1"/>
</dbReference>
<sequence>MKFLNFIHATAPGSAPRLGAMLGTQTVLDLTSAWPEGNAPDSVDALIAGGEAALALAAEQIGLARRQPLKAPVLNFAELDILPPVALQGRNIFNVGRNYREHIIEGNIANGRPANAFPQAIEFFTKPRTALVGHRAAIPRHANLTQALDYEAELAIVIGKQGVDIPREQAMRHVFGYTILNDVTARDLQRLHGQWFKGKSLDGSCPLGPCVVHASAVANPNSLQIELDVDGELRQSDNTASMLFDIATIVAELSKGMTLLPGDVIATGTPKGVGFALQPPRCLEAGQTVRVRIEGIGELVNTVSH</sequence>
<keyword evidence="3" id="KW-0479">Metal-binding</keyword>
<evidence type="ECO:0000259" key="5">
    <source>
        <dbReference type="Pfam" id="PF01557"/>
    </source>
</evidence>
<dbReference type="GO" id="GO:0018773">
    <property type="term" value="F:acetylpyruvate hydrolase activity"/>
    <property type="evidence" value="ECO:0007669"/>
    <property type="project" value="TreeGrafter"/>
</dbReference>
<dbReference type="Pfam" id="PF01557">
    <property type="entry name" value="FAA_hydrolase"/>
    <property type="match status" value="1"/>
</dbReference>
<gene>
    <name evidence="6" type="ORF">CK623_08835</name>
</gene>
<dbReference type="EMBL" id="NSJD01000013">
    <property type="protein sequence ID" value="PAT39774.1"/>
    <property type="molecule type" value="Genomic_DNA"/>
</dbReference>
<dbReference type="PANTHER" id="PTHR11820">
    <property type="entry name" value="ACYLPYRUVASE"/>
    <property type="match status" value="1"/>
</dbReference>
<dbReference type="RefSeq" id="WP_095557169.1">
    <property type="nucleotide sequence ID" value="NZ_NSJD01000013.1"/>
</dbReference>
<comment type="similarity">
    <text evidence="2">Belongs to the FAH family.</text>
</comment>
<dbReference type="InterPro" id="IPR011234">
    <property type="entry name" value="Fumarylacetoacetase-like_C"/>
</dbReference>
<dbReference type="Proteomes" id="UP000218644">
    <property type="component" value="Unassembled WGS sequence"/>
</dbReference>
<evidence type="ECO:0000256" key="3">
    <source>
        <dbReference type="ARBA" id="ARBA00022723"/>
    </source>
</evidence>
<protein>
    <recommendedName>
        <fullName evidence="5">Fumarylacetoacetase-like C-terminal domain-containing protein</fullName>
    </recommendedName>
</protein>
<reference evidence="6 7" key="1">
    <citation type="submission" date="2017-08" db="EMBL/GenBank/DDBJ databases">
        <title>WGS of Clinical strains of the CDC Group NO-1 linked to zoonotic infections in humans.</title>
        <authorList>
            <person name="Bernier A.-M."/>
            <person name="Bernard K."/>
        </authorList>
    </citation>
    <scope>NUCLEOTIDE SEQUENCE [LARGE SCALE GENOMIC DNA]</scope>
    <source>
        <strain evidence="6 7">NML79-0751</strain>
    </source>
</reference>
<dbReference type="InterPro" id="IPR036663">
    <property type="entry name" value="Fumarylacetoacetase_C_sf"/>
</dbReference>
<accession>A0A2A2APZ8</accession>
<dbReference type="GO" id="GO:0016853">
    <property type="term" value="F:isomerase activity"/>
    <property type="evidence" value="ECO:0007669"/>
    <property type="project" value="UniProtKB-ARBA"/>
</dbReference>
<feature type="domain" description="Fumarylacetoacetase-like C-terminal" evidence="5">
    <location>
        <begin position="92"/>
        <end position="303"/>
    </location>
</feature>